<accession>A0A2P5E4N9</accession>
<protein>
    <submittedName>
        <fullName evidence="6">Bulb-type lectin domain containing protein</fullName>
    </submittedName>
</protein>
<keyword evidence="6" id="KW-0430">Lectin</keyword>
<dbReference type="CDD" id="cd00028">
    <property type="entry name" value="B_lectin"/>
    <property type="match status" value="1"/>
</dbReference>
<sequence>MDTKIDPRLIMLFFFLFPFMKTNISFGADTIYANHSLSGDQTIVSAGGIFVLGFFHPGNSSNYYIGMWYKQVAEQTIVWVANREKPVSDRFSSELEISDGNLVLFDESKIPVWSTNVSFTSSSVQAVRLDNGNLVLNNGSNSSKPLWQSFDIPVHTWLPGNSIGYNNIIKQKSFSLHGRIQRMLPQESFLSSWTRVMLRITCSGISLGTTGLLDVGLGRPSAWSQSTGI</sequence>
<feature type="domain" description="Bulb-type lectin" evidence="5">
    <location>
        <begin position="28"/>
        <end position="149"/>
    </location>
</feature>
<dbReference type="Pfam" id="PF01453">
    <property type="entry name" value="B_lectin"/>
    <property type="match status" value="1"/>
</dbReference>
<keyword evidence="2" id="KW-1015">Disulfide bond</keyword>
<keyword evidence="7" id="KW-1185">Reference proteome</keyword>
<feature type="chain" id="PRO_5015193638" evidence="4">
    <location>
        <begin position="28"/>
        <end position="229"/>
    </location>
</feature>
<dbReference type="InterPro" id="IPR001480">
    <property type="entry name" value="Bulb-type_lectin_dom"/>
</dbReference>
<name>A0A2P5E4N9_PARAD</name>
<reference evidence="7" key="1">
    <citation type="submission" date="2016-06" db="EMBL/GenBank/DDBJ databases">
        <title>Parallel loss of symbiosis genes in relatives of nitrogen-fixing non-legume Parasponia.</title>
        <authorList>
            <person name="Van Velzen R."/>
            <person name="Holmer R."/>
            <person name="Bu F."/>
            <person name="Rutten L."/>
            <person name="Van Zeijl A."/>
            <person name="Liu W."/>
            <person name="Santuari L."/>
            <person name="Cao Q."/>
            <person name="Sharma T."/>
            <person name="Shen D."/>
            <person name="Roswanjaya Y."/>
            <person name="Wardhani T."/>
            <person name="Kalhor M.S."/>
            <person name="Jansen J."/>
            <person name="Van den Hoogen J."/>
            <person name="Gungor B."/>
            <person name="Hartog M."/>
            <person name="Hontelez J."/>
            <person name="Verver J."/>
            <person name="Yang W.-C."/>
            <person name="Schijlen E."/>
            <person name="Repin R."/>
            <person name="Schilthuizen M."/>
            <person name="Schranz E."/>
            <person name="Heidstra R."/>
            <person name="Miyata K."/>
            <person name="Fedorova E."/>
            <person name="Kohlen W."/>
            <person name="Bisseling T."/>
            <person name="Smit S."/>
            <person name="Geurts R."/>
        </authorList>
    </citation>
    <scope>NUCLEOTIDE SEQUENCE [LARGE SCALE GENOMIC DNA]</scope>
    <source>
        <strain evidence="7">cv. WU1-14</strain>
    </source>
</reference>
<dbReference type="EMBL" id="JXTB01000001">
    <property type="protein sequence ID" value="PON80518.1"/>
    <property type="molecule type" value="Genomic_DNA"/>
</dbReference>
<keyword evidence="3" id="KW-0325">Glycoprotein</keyword>
<dbReference type="PROSITE" id="PS50927">
    <property type="entry name" value="BULB_LECTIN"/>
    <property type="match status" value="1"/>
</dbReference>
<dbReference type="InterPro" id="IPR036426">
    <property type="entry name" value="Bulb-type_lectin_dom_sf"/>
</dbReference>
<dbReference type="Proteomes" id="UP000237105">
    <property type="component" value="Unassembled WGS sequence"/>
</dbReference>
<evidence type="ECO:0000256" key="3">
    <source>
        <dbReference type="ARBA" id="ARBA00023180"/>
    </source>
</evidence>
<evidence type="ECO:0000259" key="5">
    <source>
        <dbReference type="PROSITE" id="PS50927"/>
    </source>
</evidence>
<keyword evidence="1 4" id="KW-0732">Signal</keyword>
<dbReference type="STRING" id="3476.A0A2P5E4N9"/>
<evidence type="ECO:0000313" key="7">
    <source>
        <dbReference type="Proteomes" id="UP000237105"/>
    </source>
</evidence>
<comment type="caution">
    <text evidence="6">The sequence shown here is derived from an EMBL/GenBank/DDBJ whole genome shotgun (WGS) entry which is preliminary data.</text>
</comment>
<dbReference type="FunFam" id="2.90.10.10:FF:000002">
    <property type="entry name" value="Serine/threonine-protein kinase"/>
    <property type="match status" value="1"/>
</dbReference>
<proteinExistence type="predicted"/>
<dbReference type="OrthoDB" id="1166245at2759"/>
<organism evidence="6 7">
    <name type="scientific">Parasponia andersonii</name>
    <name type="common">Sponia andersonii</name>
    <dbReference type="NCBI Taxonomy" id="3476"/>
    <lineage>
        <taxon>Eukaryota</taxon>
        <taxon>Viridiplantae</taxon>
        <taxon>Streptophyta</taxon>
        <taxon>Embryophyta</taxon>
        <taxon>Tracheophyta</taxon>
        <taxon>Spermatophyta</taxon>
        <taxon>Magnoliopsida</taxon>
        <taxon>eudicotyledons</taxon>
        <taxon>Gunneridae</taxon>
        <taxon>Pentapetalae</taxon>
        <taxon>rosids</taxon>
        <taxon>fabids</taxon>
        <taxon>Rosales</taxon>
        <taxon>Cannabaceae</taxon>
        <taxon>Parasponia</taxon>
    </lineage>
</organism>
<gene>
    <name evidence="6" type="ORF">PanWU01x14_000740</name>
</gene>
<evidence type="ECO:0000256" key="1">
    <source>
        <dbReference type="ARBA" id="ARBA00022729"/>
    </source>
</evidence>
<dbReference type="GO" id="GO:0030246">
    <property type="term" value="F:carbohydrate binding"/>
    <property type="evidence" value="ECO:0007669"/>
    <property type="project" value="UniProtKB-KW"/>
</dbReference>
<dbReference type="SMART" id="SM00108">
    <property type="entry name" value="B_lectin"/>
    <property type="match status" value="1"/>
</dbReference>
<feature type="signal peptide" evidence="4">
    <location>
        <begin position="1"/>
        <end position="27"/>
    </location>
</feature>
<dbReference type="PANTHER" id="PTHR32444:SF247">
    <property type="entry name" value="OS01G0958200 PROTEIN"/>
    <property type="match status" value="1"/>
</dbReference>
<dbReference type="SUPFAM" id="SSF51110">
    <property type="entry name" value="alpha-D-mannose-specific plant lectins"/>
    <property type="match status" value="1"/>
</dbReference>
<dbReference type="AlphaFoldDB" id="A0A2P5E4N9"/>
<dbReference type="PANTHER" id="PTHR32444">
    <property type="entry name" value="BULB-TYPE LECTIN DOMAIN-CONTAINING PROTEIN"/>
    <property type="match status" value="1"/>
</dbReference>
<dbReference type="Gene3D" id="2.90.10.10">
    <property type="entry name" value="Bulb-type lectin domain"/>
    <property type="match status" value="1"/>
</dbReference>
<evidence type="ECO:0000256" key="2">
    <source>
        <dbReference type="ARBA" id="ARBA00023157"/>
    </source>
</evidence>
<evidence type="ECO:0000313" key="6">
    <source>
        <dbReference type="EMBL" id="PON80518.1"/>
    </source>
</evidence>
<evidence type="ECO:0000256" key="4">
    <source>
        <dbReference type="SAM" id="SignalP"/>
    </source>
</evidence>